<name>A0A8S5U230_9VIRU</name>
<proteinExistence type="predicted"/>
<evidence type="ECO:0000313" key="1">
    <source>
        <dbReference type="EMBL" id="DAF88493.1"/>
    </source>
</evidence>
<organism evidence="1">
    <name type="scientific">Inoviridae sp. ctNqM18</name>
    <dbReference type="NCBI Taxonomy" id="2825780"/>
    <lineage>
        <taxon>Viruses</taxon>
        <taxon>Monodnaviria</taxon>
        <taxon>Loebvirae</taxon>
        <taxon>Hofneiviricota</taxon>
        <taxon>Faserviricetes</taxon>
        <taxon>Tubulavirales</taxon>
        <taxon>Inoviridae</taxon>
    </lineage>
</organism>
<accession>A0A8S5U230</accession>
<sequence length="74" mass="8309">MSQPEQDKTPVSARIHSGAVRGWPSVALAKHFYEGTRQCSNFQKSRFILCPPKFAIVAGVGLNWQPLNFRSFCL</sequence>
<protein>
    <submittedName>
        <fullName evidence="1">Uncharacterized protein</fullName>
    </submittedName>
</protein>
<dbReference type="EMBL" id="BK015986">
    <property type="protein sequence ID" value="DAF88493.1"/>
    <property type="molecule type" value="Genomic_DNA"/>
</dbReference>
<reference evidence="1" key="1">
    <citation type="journal article" date="2021" name="Proc. Natl. Acad. Sci. U.S.A.">
        <title>A Catalog of Tens of Thousands of Viruses from Human Metagenomes Reveals Hidden Associations with Chronic Diseases.</title>
        <authorList>
            <person name="Tisza M.J."/>
            <person name="Buck C.B."/>
        </authorList>
    </citation>
    <scope>NUCLEOTIDE SEQUENCE</scope>
    <source>
        <strain evidence="1">CtNqM18</strain>
    </source>
</reference>